<proteinExistence type="predicted"/>
<dbReference type="InterPro" id="IPR011009">
    <property type="entry name" value="Kinase-like_dom_sf"/>
</dbReference>
<dbReference type="OrthoDB" id="2804215at2759"/>
<gene>
    <name evidence="1" type="ORF">EXIGLDRAFT_781862</name>
</gene>
<evidence type="ECO:0000313" key="2">
    <source>
        <dbReference type="Proteomes" id="UP000077266"/>
    </source>
</evidence>
<organism evidence="1 2">
    <name type="scientific">Exidia glandulosa HHB12029</name>
    <dbReference type="NCBI Taxonomy" id="1314781"/>
    <lineage>
        <taxon>Eukaryota</taxon>
        <taxon>Fungi</taxon>
        <taxon>Dikarya</taxon>
        <taxon>Basidiomycota</taxon>
        <taxon>Agaricomycotina</taxon>
        <taxon>Agaricomycetes</taxon>
        <taxon>Auriculariales</taxon>
        <taxon>Exidiaceae</taxon>
        <taxon>Exidia</taxon>
    </lineage>
</organism>
<dbReference type="Gene3D" id="3.30.200.20">
    <property type="entry name" value="Phosphorylase Kinase, domain 1"/>
    <property type="match status" value="1"/>
</dbReference>
<sequence length="87" mass="9861">MRLPFTPDASITFGDAFAQGGTASIQRGILHRSSESAGNAREEVVALKVLFIADPIRRQMFQREVDKWRALRHQRVLPFYGVCDVEE</sequence>
<reference evidence="1 2" key="1">
    <citation type="journal article" date="2016" name="Mol. Biol. Evol.">
        <title>Comparative Genomics of Early-Diverging Mushroom-Forming Fungi Provides Insights into the Origins of Lignocellulose Decay Capabilities.</title>
        <authorList>
            <person name="Nagy L.G."/>
            <person name="Riley R."/>
            <person name="Tritt A."/>
            <person name="Adam C."/>
            <person name="Daum C."/>
            <person name="Floudas D."/>
            <person name="Sun H."/>
            <person name="Yadav J.S."/>
            <person name="Pangilinan J."/>
            <person name="Larsson K.H."/>
            <person name="Matsuura K."/>
            <person name="Barry K."/>
            <person name="Labutti K."/>
            <person name="Kuo R."/>
            <person name="Ohm R.A."/>
            <person name="Bhattacharya S.S."/>
            <person name="Shirouzu T."/>
            <person name="Yoshinaga Y."/>
            <person name="Martin F.M."/>
            <person name="Grigoriev I.V."/>
            <person name="Hibbett D.S."/>
        </authorList>
    </citation>
    <scope>NUCLEOTIDE SEQUENCE [LARGE SCALE GENOMIC DNA]</scope>
    <source>
        <strain evidence="1 2">HHB12029</strain>
    </source>
</reference>
<keyword evidence="2" id="KW-1185">Reference proteome</keyword>
<dbReference type="Proteomes" id="UP000077266">
    <property type="component" value="Unassembled WGS sequence"/>
</dbReference>
<evidence type="ECO:0008006" key="3">
    <source>
        <dbReference type="Google" id="ProtNLM"/>
    </source>
</evidence>
<accession>A0A165B3Y2</accession>
<evidence type="ECO:0000313" key="1">
    <source>
        <dbReference type="EMBL" id="KZV79777.1"/>
    </source>
</evidence>
<dbReference type="SUPFAM" id="SSF56112">
    <property type="entry name" value="Protein kinase-like (PK-like)"/>
    <property type="match status" value="1"/>
</dbReference>
<name>A0A165B3Y2_EXIGL</name>
<dbReference type="EMBL" id="KV426565">
    <property type="protein sequence ID" value="KZV79777.1"/>
    <property type="molecule type" value="Genomic_DNA"/>
</dbReference>
<protein>
    <recommendedName>
        <fullName evidence="3">Protein kinase domain-containing protein</fullName>
    </recommendedName>
</protein>
<feature type="non-terminal residue" evidence="1">
    <location>
        <position position="87"/>
    </location>
</feature>
<dbReference type="InParanoid" id="A0A165B3Y2"/>
<dbReference type="AlphaFoldDB" id="A0A165B3Y2"/>